<dbReference type="GO" id="GO:0012511">
    <property type="term" value="C:monolayer-surrounded lipid storage body"/>
    <property type="evidence" value="ECO:0007669"/>
    <property type="project" value="InterPro"/>
</dbReference>
<dbReference type="Pfam" id="PF01277">
    <property type="entry name" value="Oleosin"/>
    <property type="match status" value="1"/>
</dbReference>
<keyword evidence="6 9" id="KW-1133">Transmembrane helix</keyword>
<dbReference type="OrthoDB" id="690239at2759"/>
<evidence type="ECO:0000256" key="6">
    <source>
        <dbReference type="ARBA" id="ARBA00022989"/>
    </source>
</evidence>
<evidence type="ECO:0000256" key="7">
    <source>
        <dbReference type="ARBA" id="ARBA00023136"/>
    </source>
</evidence>
<dbReference type="GO" id="GO:0009791">
    <property type="term" value="P:post-embryonic development"/>
    <property type="evidence" value="ECO:0007669"/>
    <property type="project" value="UniProtKB-ARBA"/>
</dbReference>
<evidence type="ECO:0000256" key="8">
    <source>
        <dbReference type="SAM" id="MobiDB-lite"/>
    </source>
</evidence>
<evidence type="ECO:0000256" key="1">
    <source>
        <dbReference type="ARBA" id="ARBA00004141"/>
    </source>
</evidence>
<evidence type="ECO:0000313" key="11">
    <source>
        <dbReference type="RefSeq" id="XP_022752211.1"/>
    </source>
</evidence>
<sequence length="199" mass="21734">MRNFYRVGRVTGPTEGGEADVTSSSTTTHAKLLNQTRAGPNRTNLSVYSRLDSMFAPHLYSHHERFAFASRHKPITQQLYKSAPSSRQAAKFLTATTLGATLLFLSGLTMTGRVIALIMATPLMVLFSPILVPTGIVIFLVITGLLFSGGCGVAAITALSWIYYYVQVKHPPGADQLDYSRKKLASTARDMTEKAKEYG</sequence>
<proteinExistence type="inferred from homology"/>
<dbReference type="PANTHER" id="PTHR33203">
    <property type="entry name" value="OLEOSIN"/>
    <property type="match status" value="1"/>
</dbReference>
<evidence type="ECO:0000313" key="10">
    <source>
        <dbReference type="Proteomes" id="UP000515121"/>
    </source>
</evidence>
<dbReference type="InterPro" id="IPR000136">
    <property type="entry name" value="Oleosin"/>
</dbReference>
<name>A0A6P5ZIK6_DURZI</name>
<dbReference type="RefSeq" id="XP_022752211.1">
    <property type="nucleotide sequence ID" value="XM_022896476.1"/>
</dbReference>
<dbReference type="KEGG" id="dzi:111300893"/>
<keyword evidence="7 9" id="KW-0472">Membrane</keyword>
<keyword evidence="5 9" id="KW-0812">Transmembrane</keyword>
<evidence type="ECO:0000256" key="2">
    <source>
        <dbReference type="ARBA" id="ARBA00004502"/>
    </source>
</evidence>
<protein>
    <submittedName>
        <fullName evidence="11">Oleosin 1-like</fullName>
    </submittedName>
</protein>
<evidence type="ECO:0000256" key="3">
    <source>
        <dbReference type="ARBA" id="ARBA00010858"/>
    </source>
</evidence>
<dbReference type="AlphaFoldDB" id="A0A6P5ZIK6"/>
<dbReference type="GeneID" id="111300893"/>
<dbReference type="GO" id="GO:0019915">
    <property type="term" value="P:lipid storage"/>
    <property type="evidence" value="ECO:0007669"/>
    <property type="project" value="TreeGrafter"/>
</dbReference>
<keyword evidence="4" id="KW-0551">Lipid droplet</keyword>
<accession>A0A6P5ZIK6</accession>
<evidence type="ECO:0000256" key="9">
    <source>
        <dbReference type="SAM" id="Phobius"/>
    </source>
</evidence>
<evidence type="ECO:0000256" key="5">
    <source>
        <dbReference type="ARBA" id="ARBA00022692"/>
    </source>
</evidence>
<feature type="transmembrane region" description="Helical" evidence="9">
    <location>
        <begin position="139"/>
        <end position="164"/>
    </location>
</feature>
<gene>
    <name evidence="11" type="primary">LOC111300893</name>
</gene>
<dbReference type="PANTHER" id="PTHR33203:SF24">
    <property type="entry name" value="OLEOSIN"/>
    <property type="match status" value="1"/>
</dbReference>
<organism evidence="10 11">
    <name type="scientific">Durio zibethinus</name>
    <name type="common">Durian</name>
    <dbReference type="NCBI Taxonomy" id="66656"/>
    <lineage>
        <taxon>Eukaryota</taxon>
        <taxon>Viridiplantae</taxon>
        <taxon>Streptophyta</taxon>
        <taxon>Embryophyta</taxon>
        <taxon>Tracheophyta</taxon>
        <taxon>Spermatophyta</taxon>
        <taxon>Magnoliopsida</taxon>
        <taxon>eudicotyledons</taxon>
        <taxon>Gunneridae</taxon>
        <taxon>Pentapetalae</taxon>
        <taxon>rosids</taxon>
        <taxon>malvids</taxon>
        <taxon>Malvales</taxon>
        <taxon>Malvaceae</taxon>
        <taxon>Helicteroideae</taxon>
        <taxon>Durio</taxon>
    </lineage>
</organism>
<comment type="similarity">
    <text evidence="3">Belongs to the oleosin family.</text>
</comment>
<reference evidence="11" key="1">
    <citation type="submission" date="2025-08" db="UniProtKB">
        <authorList>
            <consortium name="RefSeq"/>
        </authorList>
    </citation>
    <scope>IDENTIFICATION</scope>
    <source>
        <tissue evidence="11">Fruit stalk</tissue>
    </source>
</reference>
<feature type="region of interest" description="Disordered" evidence="8">
    <location>
        <begin position="1"/>
        <end position="25"/>
    </location>
</feature>
<dbReference type="Proteomes" id="UP000515121">
    <property type="component" value="Unplaced"/>
</dbReference>
<keyword evidence="10" id="KW-1185">Reference proteome</keyword>
<comment type="subcellular location">
    <subcellularLocation>
        <location evidence="2">Lipid droplet</location>
    </subcellularLocation>
    <subcellularLocation>
        <location evidence="1">Membrane</location>
        <topology evidence="1">Multi-pass membrane protein</topology>
    </subcellularLocation>
</comment>
<dbReference type="GO" id="GO:0048608">
    <property type="term" value="P:reproductive structure development"/>
    <property type="evidence" value="ECO:0007669"/>
    <property type="project" value="UniProtKB-ARBA"/>
</dbReference>
<evidence type="ECO:0000256" key="4">
    <source>
        <dbReference type="ARBA" id="ARBA00022677"/>
    </source>
</evidence>
<dbReference type="GO" id="GO:0016020">
    <property type="term" value="C:membrane"/>
    <property type="evidence" value="ECO:0007669"/>
    <property type="project" value="UniProtKB-SubCell"/>
</dbReference>